<dbReference type="Gene3D" id="3.40.50.1000">
    <property type="entry name" value="HAD superfamily/HAD-like"/>
    <property type="match status" value="1"/>
</dbReference>
<evidence type="ECO:0000313" key="2">
    <source>
        <dbReference type="Proteomes" id="UP000230084"/>
    </source>
</evidence>
<dbReference type="SFLD" id="SFLDG01129">
    <property type="entry name" value="C1.5:_HAD__Beta-PGM__Phosphata"/>
    <property type="match status" value="1"/>
</dbReference>
<dbReference type="GO" id="GO:0008967">
    <property type="term" value="F:phosphoglycolate phosphatase activity"/>
    <property type="evidence" value="ECO:0007669"/>
    <property type="project" value="TreeGrafter"/>
</dbReference>
<dbReference type="InterPro" id="IPR023198">
    <property type="entry name" value="PGP-like_dom2"/>
</dbReference>
<dbReference type="SFLD" id="SFLDS00003">
    <property type="entry name" value="Haloacid_Dehalogenase"/>
    <property type="match status" value="1"/>
</dbReference>
<evidence type="ECO:0008006" key="3">
    <source>
        <dbReference type="Google" id="ProtNLM"/>
    </source>
</evidence>
<accession>A0A2H0RMR9</accession>
<evidence type="ECO:0000313" key="1">
    <source>
        <dbReference type="EMBL" id="PIR47798.1"/>
    </source>
</evidence>
<proteinExistence type="predicted"/>
<dbReference type="InterPro" id="IPR036412">
    <property type="entry name" value="HAD-like_sf"/>
</dbReference>
<dbReference type="InterPro" id="IPR050155">
    <property type="entry name" value="HAD-like_hydrolase_sf"/>
</dbReference>
<gene>
    <name evidence="1" type="ORF">COV06_00125</name>
</gene>
<dbReference type="SUPFAM" id="SSF56784">
    <property type="entry name" value="HAD-like"/>
    <property type="match status" value="1"/>
</dbReference>
<dbReference type="EMBL" id="PCYM01000001">
    <property type="protein sequence ID" value="PIR47798.1"/>
    <property type="molecule type" value="Genomic_DNA"/>
</dbReference>
<dbReference type="InterPro" id="IPR041492">
    <property type="entry name" value="HAD_2"/>
</dbReference>
<name>A0A2H0RMR9_9BACT</name>
<dbReference type="Pfam" id="PF13419">
    <property type="entry name" value="HAD_2"/>
    <property type="match status" value="1"/>
</dbReference>
<organism evidence="1 2">
    <name type="scientific">Candidatus Uhrbacteria bacterium CG10_big_fil_rev_8_21_14_0_10_50_16</name>
    <dbReference type="NCBI Taxonomy" id="1975039"/>
    <lineage>
        <taxon>Bacteria</taxon>
        <taxon>Candidatus Uhriibacteriota</taxon>
    </lineage>
</organism>
<dbReference type="PANTHER" id="PTHR43434:SF1">
    <property type="entry name" value="PHOSPHOGLYCOLATE PHOSPHATASE"/>
    <property type="match status" value="1"/>
</dbReference>
<dbReference type="Gene3D" id="1.10.150.240">
    <property type="entry name" value="Putative phosphatase, domain 2"/>
    <property type="match status" value="1"/>
</dbReference>
<dbReference type="PANTHER" id="PTHR43434">
    <property type="entry name" value="PHOSPHOGLYCOLATE PHOSPHATASE"/>
    <property type="match status" value="1"/>
</dbReference>
<reference evidence="1 2" key="1">
    <citation type="submission" date="2017-09" db="EMBL/GenBank/DDBJ databases">
        <title>Depth-based differentiation of microbial function through sediment-hosted aquifers and enrichment of novel symbionts in the deep terrestrial subsurface.</title>
        <authorList>
            <person name="Probst A.J."/>
            <person name="Ladd B."/>
            <person name="Jarett J.K."/>
            <person name="Geller-Mcgrath D.E."/>
            <person name="Sieber C.M."/>
            <person name="Emerson J.B."/>
            <person name="Anantharaman K."/>
            <person name="Thomas B.C."/>
            <person name="Malmstrom R."/>
            <person name="Stieglmeier M."/>
            <person name="Klingl A."/>
            <person name="Woyke T."/>
            <person name="Ryan C.M."/>
            <person name="Banfield J.F."/>
        </authorList>
    </citation>
    <scope>NUCLEOTIDE SEQUENCE [LARGE SCALE GENOMIC DNA]</scope>
    <source>
        <strain evidence="1">CG10_big_fil_rev_8_21_14_0_10_50_16</strain>
    </source>
</reference>
<dbReference type="Proteomes" id="UP000230084">
    <property type="component" value="Unassembled WGS sequence"/>
</dbReference>
<protein>
    <recommendedName>
        <fullName evidence="3">HAD family hydrolase</fullName>
    </recommendedName>
</protein>
<dbReference type="GO" id="GO:0006281">
    <property type="term" value="P:DNA repair"/>
    <property type="evidence" value="ECO:0007669"/>
    <property type="project" value="TreeGrafter"/>
</dbReference>
<dbReference type="AlphaFoldDB" id="A0A2H0RMR9"/>
<dbReference type="InterPro" id="IPR023214">
    <property type="entry name" value="HAD_sf"/>
</dbReference>
<sequence length="209" mass="23605">MIGCASMKLLMFDFDGVIVASAEPCFAIHQQLEGDQLTREVWRTYFYGNAFDSEQVNIHYSDDPVVSEEKPFFKLYKPIIETMDPVPGLKELVHNLAQTHTLTIVSSGFSDIIQTFLERHGLRSYFQEVWGADIHKKKTVKIQRLLDQYQVTPDEARFITDTLGDVKEAQEVGTASIGVTWGVHTRDILALGAPLCIVDTIDELTKILL</sequence>
<comment type="caution">
    <text evidence="1">The sequence shown here is derived from an EMBL/GenBank/DDBJ whole genome shotgun (WGS) entry which is preliminary data.</text>
</comment>
<dbReference type="GO" id="GO:0005829">
    <property type="term" value="C:cytosol"/>
    <property type="evidence" value="ECO:0007669"/>
    <property type="project" value="TreeGrafter"/>
</dbReference>